<dbReference type="InterPro" id="IPR036589">
    <property type="entry name" value="HCY_dom_sf"/>
</dbReference>
<dbReference type="PIRSF" id="PIRSF037505">
    <property type="entry name" value="Betaine_HMT"/>
    <property type="match status" value="1"/>
</dbReference>
<dbReference type="EMBL" id="AP024238">
    <property type="protein sequence ID" value="BCO26650.1"/>
    <property type="molecule type" value="Genomic_DNA"/>
</dbReference>
<dbReference type="NCBIfam" id="NF007020">
    <property type="entry name" value="PRK09485.1"/>
    <property type="match status" value="1"/>
</dbReference>
<gene>
    <name evidence="7" type="ORF">MIZ03_1533</name>
</gene>
<evidence type="ECO:0000313" key="8">
    <source>
        <dbReference type="Proteomes" id="UP000824366"/>
    </source>
</evidence>
<accession>A0ABN6D3U2</accession>
<protein>
    <submittedName>
        <fullName evidence="7">Homocysteine S-methyltransferase</fullName>
    </submittedName>
</protein>
<keyword evidence="2 5" id="KW-0808">Transferase</keyword>
<feature type="binding site" evidence="5">
    <location>
        <position position="301"/>
    </location>
    <ligand>
        <name>Zn(2+)</name>
        <dbReference type="ChEBI" id="CHEBI:29105"/>
    </ligand>
</feature>
<evidence type="ECO:0000256" key="1">
    <source>
        <dbReference type="ARBA" id="ARBA00022603"/>
    </source>
</evidence>
<name>A0ABN6D3U2_9BURK</name>
<keyword evidence="3 5" id="KW-0479">Metal-binding</keyword>
<organism evidence="7 8">
    <name type="scientific">Rhodoferax lithotrophicus</name>
    <dbReference type="NCBI Taxonomy" id="2798804"/>
    <lineage>
        <taxon>Bacteria</taxon>
        <taxon>Pseudomonadati</taxon>
        <taxon>Pseudomonadota</taxon>
        <taxon>Betaproteobacteria</taxon>
        <taxon>Burkholderiales</taxon>
        <taxon>Comamonadaceae</taxon>
        <taxon>Rhodoferax</taxon>
    </lineage>
</organism>
<dbReference type="RefSeq" id="WP_223910449.1">
    <property type="nucleotide sequence ID" value="NZ_AP024238.1"/>
</dbReference>
<keyword evidence="1 5" id="KW-0489">Methyltransferase</keyword>
<keyword evidence="8" id="KW-1185">Reference proteome</keyword>
<dbReference type="PANTHER" id="PTHR46015:SF1">
    <property type="entry name" value="HOMOCYSTEINE S-METHYLTRANSFERASE-LIKE ISOFORM 1"/>
    <property type="match status" value="1"/>
</dbReference>
<dbReference type="InterPro" id="IPR017226">
    <property type="entry name" value="BHMT-like"/>
</dbReference>
<evidence type="ECO:0000256" key="3">
    <source>
        <dbReference type="ARBA" id="ARBA00022723"/>
    </source>
</evidence>
<dbReference type="Gene3D" id="3.20.20.330">
    <property type="entry name" value="Homocysteine-binding-like domain"/>
    <property type="match status" value="1"/>
</dbReference>
<evidence type="ECO:0000256" key="4">
    <source>
        <dbReference type="ARBA" id="ARBA00022833"/>
    </source>
</evidence>
<feature type="binding site" evidence="5">
    <location>
        <position position="236"/>
    </location>
    <ligand>
        <name>Zn(2+)</name>
        <dbReference type="ChEBI" id="CHEBI:29105"/>
    </ligand>
</feature>
<sequence>MPNAATFFDPIAQALSQQPVFILDGALATELEKRGANLNDPLWSAKLLIEQPDLIQQVHFDYFVAGADVATTASYQATFEAFQRRGYSREEAASLMQKSITLALQARDAFWADPANRVGRIQPLVAASVGPYGAMLADGSEYRGNYGLSQQALADFHRPRLQVLANAGADLLACETLPCLDEALAIASLLPEFDHMAAWVSFSCRDGEHNSQGEKLANCVAQLDGVPQIVAVGINCTAPEFIPSLVAQARQATTKPMVVYPNSGEQYDAAHKQWHGCSHSDNFAQQAQAWYACGARLIGGCCRTGPADIAALARTFKAR</sequence>
<evidence type="ECO:0000256" key="2">
    <source>
        <dbReference type="ARBA" id="ARBA00022679"/>
    </source>
</evidence>
<dbReference type="InterPro" id="IPR051486">
    <property type="entry name" value="Hcy_S-methyltransferase"/>
</dbReference>
<evidence type="ECO:0000313" key="7">
    <source>
        <dbReference type="EMBL" id="BCO26650.1"/>
    </source>
</evidence>
<dbReference type="Pfam" id="PF02574">
    <property type="entry name" value="S-methyl_trans"/>
    <property type="match status" value="1"/>
</dbReference>
<dbReference type="SUPFAM" id="SSF82282">
    <property type="entry name" value="Homocysteine S-methyltransferase"/>
    <property type="match status" value="1"/>
</dbReference>
<evidence type="ECO:0000259" key="6">
    <source>
        <dbReference type="PROSITE" id="PS50970"/>
    </source>
</evidence>
<dbReference type="PROSITE" id="PS50970">
    <property type="entry name" value="HCY"/>
    <property type="match status" value="1"/>
</dbReference>
<dbReference type="PANTHER" id="PTHR46015">
    <property type="entry name" value="ZGC:172121"/>
    <property type="match status" value="1"/>
</dbReference>
<reference evidence="7 8" key="1">
    <citation type="journal article" date="2021" name="Microbiol. Spectr.">
        <title>A Single Bacterium Capable of Oxidation and Reduction of Iron at Circumneutral pH.</title>
        <authorList>
            <person name="Kato S."/>
            <person name="Ohkuma M."/>
        </authorList>
    </citation>
    <scope>NUCLEOTIDE SEQUENCE [LARGE SCALE GENOMIC DNA]</scope>
    <source>
        <strain evidence="7 8">MIZ03</strain>
    </source>
</reference>
<comment type="cofactor">
    <cofactor evidence="5">
        <name>Zn(2+)</name>
        <dbReference type="ChEBI" id="CHEBI:29105"/>
    </cofactor>
</comment>
<dbReference type="InterPro" id="IPR003726">
    <property type="entry name" value="HCY_dom"/>
</dbReference>
<dbReference type="Proteomes" id="UP000824366">
    <property type="component" value="Chromosome"/>
</dbReference>
<feature type="domain" description="Hcy-binding" evidence="6">
    <location>
        <begin position="9"/>
        <end position="316"/>
    </location>
</feature>
<evidence type="ECO:0000256" key="5">
    <source>
        <dbReference type="PROSITE-ProRule" id="PRU00333"/>
    </source>
</evidence>
<feature type="binding site" evidence="5">
    <location>
        <position position="302"/>
    </location>
    <ligand>
        <name>Zn(2+)</name>
        <dbReference type="ChEBI" id="CHEBI:29105"/>
    </ligand>
</feature>
<keyword evidence="4 5" id="KW-0862">Zinc</keyword>
<proteinExistence type="predicted"/>